<accession>A0A0Q3K8Z8</accession>
<protein>
    <recommendedName>
        <fullName evidence="3">HNH endonuclease 5 domain-containing protein</fullName>
    </recommendedName>
</protein>
<reference evidence="1 2" key="1">
    <citation type="submission" date="2015-10" db="EMBL/GenBank/DDBJ databases">
        <title>Chryseobacterium aquaticum genome.</title>
        <authorList>
            <person name="Newman J.D."/>
            <person name="Ferguson M.B."/>
            <person name="Miller J.R."/>
        </authorList>
    </citation>
    <scope>NUCLEOTIDE SEQUENCE [LARGE SCALE GENOMIC DNA]</scope>
    <source>
        <strain evidence="1 2">KCTC 12483</strain>
    </source>
</reference>
<name>A0A0Q3K8Z8_9FLAO</name>
<organism evidence="1 2">
    <name type="scientific">Chryseobacterium aquaticum</name>
    <dbReference type="NCBI Taxonomy" id="452084"/>
    <lineage>
        <taxon>Bacteria</taxon>
        <taxon>Pseudomonadati</taxon>
        <taxon>Bacteroidota</taxon>
        <taxon>Flavobacteriia</taxon>
        <taxon>Flavobacteriales</taxon>
        <taxon>Weeksellaceae</taxon>
        <taxon>Chryseobacterium group</taxon>
        <taxon>Chryseobacterium</taxon>
    </lineage>
</organism>
<dbReference type="Gene3D" id="1.10.30.50">
    <property type="match status" value="1"/>
</dbReference>
<dbReference type="RefSeq" id="WP_056015149.1">
    <property type="nucleotide sequence ID" value="NZ_LLYZ01000005.1"/>
</dbReference>
<sequence>MKNKLPKICYWCGNALTEDLENKEHVPPLAFFPKGHRNNLMTVPACEKHNNSFSELDEKFQFFIKAFKTNSVAKKDLEDRVLRGLQRKEKQSFIQDLEKNSRYGTIYGKSHFFLSLKENEAEMFIEKIVRGIYFYHHEKPAKGIIHSVSKRIVYEDFNTIAAVFFIKEDLHPALLKEGEYNNPEVFRYKYFAAQGLFTIFMDFYEHAEFIGIVYPEGFTFD</sequence>
<dbReference type="Proteomes" id="UP000051682">
    <property type="component" value="Unassembled WGS sequence"/>
</dbReference>
<dbReference type="OrthoDB" id="2081179at2"/>
<evidence type="ECO:0008006" key="3">
    <source>
        <dbReference type="Google" id="ProtNLM"/>
    </source>
</evidence>
<comment type="caution">
    <text evidence="1">The sequence shown here is derived from an EMBL/GenBank/DDBJ whole genome shotgun (WGS) entry which is preliminary data.</text>
</comment>
<evidence type="ECO:0000313" key="1">
    <source>
        <dbReference type="EMBL" id="KQK26107.1"/>
    </source>
</evidence>
<dbReference type="AlphaFoldDB" id="A0A0Q3K8Z8"/>
<keyword evidence="2" id="KW-1185">Reference proteome</keyword>
<dbReference type="EMBL" id="LLYZ01000005">
    <property type="protein sequence ID" value="KQK26107.1"/>
    <property type="molecule type" value="Genomic_DNA"/>
</dbReference>
<gene>
    <name evidence="1" type="ORF">AR438_11035</name>
</gene>
<proteinExistence type="predicted"/>
<dbReference type="STRING" id="452084.AR438_11035"/>
<evidence type="ECO:0000313" key="2">
    <source>
        <dbReference type="Proteomes" id="UP000051682"/>
    </source>
</evidence>